<proteinExistence type="predicted"/>
<dbReference type="InParanoid" id="A0A0D0DIV4"/>
<evidence type="ECO:0000313" key="2">
    <source>
        <dbReference type="Proteomes" id="UP000054538"/>
    </source>
</evidence>
<accession>A0A0D0DIV4</accession>
<reference evidence="1 2" key="1">
    <citation type="submission" date="2014-04" db="EMBL/GenBank/DDBJ databases">
        <authorList>
            <consortium name="DOE Joint Genome Institute"/>
            <person name="Kuo A."/>
            <person name="Kohler A."/>
            <person name="Jargeat P."/>
            <person name="Nagy L.G."/>
            <person name="Floudas D."/>
            <person name="Copeland A."/>
            <person name="Barry K.W."/>
            <person name="Cichocki N."/>
            <person name="Veneault-Fourrey C."/>
            <person name="LaButti K."/>
            <person name="Lindquist E.A."/>
            <person name="Lipzen A."/>
            <person name="Lundell T."/>
            <person name="Morin E."/>
            <person name="Murat C."/>
            <person name="Sun H."/>
            <person name="Tunlid A."/>
            <person name="Henrissat B."/>
            <person name="Grigoriev I.V."/>
            <person name="Hibbett D.S."/>
            <person name="Martin F."/>
            <person name="Nordberg H.P."/>
            <person name="Cantor M.N."/>
            <person name="Hua S.X."/>
        </authorList>
    </citation>
    <scope>NUCLEOTIDE SEQUENCE [LARGE SCALE GENOMIC DNA]</scope>
    <source>
        <strain evidence="1 2">Ve08.2h10</strain>
    </source>
</reference>
<name>A0A0D0DIV4_9AGAM</name>
<keyword evidence="2" id="KW-1185">Reference proteome</keyword>
<sequence>MSSRTKPDVQIHENVNVLILTVDNLLTGWPTYIIDFTPEQPGPMVRSICIFVSNKY</sequence>
<evidence type="ECO:0000313" key="1">
    <source>
        <dbReference type="EMBL" id="KIK81519.1"/>
    </source>
</evidence>
<dbReference type="AlphaFoldDB" id="A0A0D0DIV4"/>
<protein>
    <submittedName>
        <fullName evidence="1">Uncharacterized protein</fullName>
    </submittedName>
</protein>
<gene>
    <name evidence="1" type="ORF">PAXRUDRAFT_155952</name>
</gene>
<dbReference type="HOGENOM" id="CLU_3050965_0_0_1"/>
<dbReference type="EMBL" id="KN825784">
    <property type="protein sequence ID" value="KIK81519.1"/>
    <property type="molecule type" value="Genomic_DNA"/>
</dbReference>
<dbReference type="Proteomes" id="UP000054538">
    <property type="component" value="Unassembled WGS sequence"/>
</dbReference>
<organism evidence="1 2">
    <name type="scientific">Paxillus rubicundulus Ve08.2h10</name>
    <dbReference type="NCBI Taxonomy" id="930991"/>
    <lineage>
        <taxon>Eukaryota</taxon>
        <taxon>Fungi</taxon>
        <taxon>Dikarya</taxon>
        <taxon>Basidiomycota</taxon>
        <taxon>Agaricomycotina</taxon>
        <taxon>Agaricomycetes</taxon>
        <taxon>Agaricomycetidae</taxon>
        <taxon>Boletales</taxon>
        <taxon>Paxilineae</taxon>
        <taxon>Paxillaceae</taxon>
        <taxon>Paxillus</taxon>
    </lineage>
</organism>
<reference evidence="2" key="2">
    <citation type="submission" date="2015-01" db="EMBL/GenBank/DDBJ databases">
        <title>Evolutionary Origins and Diversification of the Mycorrhizal Mutualists.</title>
        <authorList>
            <consortium name="DOE Joint Genome Institute"/>
            <consortium name="Mycorrhizal Genomics Consortium"/>
            <person name="Kohler A."/>
            <person name="Kuo A."/>
            <person name="Nagy L.G."/>
            <person name="Floudas D."/>
            <person name="Copeland A."/>
            <person name="Barry K.W."/>
            <person name="Cichocki N."/>
            <person name="Veneault-Fourrey C."/>
            <person name="LaButti K."/>
            <person name="Lindquist E.A."/>
            <person name="Lipzen A."/>
            <person name="Lundell T."/>
            <person name="Morin E."/>
            <person name="Murat C."/>
            <person name="Riley R."/>
            <person name="Ohm R."/>
            <person name="Sun H."/>
            <person name="Tunlid A."/>
            <person name="Henrissat B."/>
            <person name="Grigoriev I.V."/>
            <person name="Hibbett D.S."/>
            <person name="Martin F."/>
        </authorList>
    </citation>
    <scope>NUCLEOTIDE SEQUENCE [LARGE SCALE GENOMIC DNA]</scope>
    <source>
        <strain evidence="2">Ve08.2h10</strain>
    </source>
</reference>
<dbReference type="OrthoDB" id="2623880at2759"/>